<keyword evidence="4" id="KW-0408">Iron</keyword>
<evidence type="ECO:0000313" key="6">
    <source>
        <dbReference type="Proteomes" id="UP000008493"/>
    </source>
</evidence>
<proteinExistence type="inferred from homology"/>
<dbReference type="Gene3D" id="1.10.630.10">
    <property type="entry name" value="Cytochrome P450"/>
    <property type="match status" value="1"/>
</dbReference>
<keyword evidence="2" id="KW-0479">Metal-binding</keyword>
<dbReference type="KEGG" id="abp:AGABI1DRAFT127408"/>
<dbReference type="SUPFAM" id="SSF48264">
    <property type="entry name" value="Cytochrome P450"/>
    <property type="match status" value="1"/>
</dbReference>
<gene>
    <name evidence="5" type="ORF">AGABI1DRAFT_127408</name>
</gene>
<protein>
    <recommendedName>
        <fullName evidence="7">Cytochrome P450</fullName>
    </recommendedName>
</protein>
<dbReference type="RefSeq" id="XP_007329076.1">
    <property type="nucleotide sequence ID" value="XM_007329014.1"/>
</dbReference>
<dbReference type="Proteomes" id="UP000008493">
    <property type="component" value="Unassembled WGS sequence"/>
</dbReference>
<dbReference type="GeneID" id="18826671"/>
<organism evidence="5 6">
    <name type="scientific">Agaricus bisporus var. burnettii (strain JB137-S8 / ATCC MYA-4627 / FGSC 10392)</name>
    <name type="common">White button mushroom</name>
    <dbReference type="NCBI Taxonomy" id="597362"/>
    <lineage>
        <taxon>Eukaryota</taxon>
        <taxon>Fungi</taxon>
        <taxon>Dikarya</taxon>
        <taxon>Basidiomycota</taxon>
        <taxon>Agaricomycotina</taxon>
        <taxon>Agaricomycetes</taxon>
        <taxon>Agaricomycetidae</taxon>
        <taxon>Agaricales</taxon>
        <taxon>Agaricineae</taxon>
        <taxon>Agaricaceae</taxon>
        <taxon>Agaricus</taxon>
    </lineage>
</organism>
<dbReference type="AlphaFoldDB" id="K5X9M1"/>
<reference evidence="6" key="1">
    <citation type="journal article" date="2012" name="Proc. Natl. Acad. Sci. U.S.A.">
        <title>Genome sequence of the button mushroom Agaricus bisporus reveals mechanisms governing adaptation to a humic-rich ecological niche.</title>
        <authorList>
            <person name="Morin E."/>
            <person name="Kohler A."/>
            <person name="Baker A.R."/>
            <person name="Foulongne-Oriol M."/>
            <person name="Lombard V."/>
            <person name="Nagy L.G."/>
            <person name="Ohm R.A."/>
            <person name="Patyshakuliyeva A."/>
            <person name="Brun A."/>
            <person name="Aerts A.L."/>
            <person name="Bailey A.M."/>
            <person name="Billette C."/>
            <person name="Coutinho P.M."/>
            <person name="Deakin G."/>
            <person name="Doddapaneni H."/>
            <person name="Floudas D."/>
            <person name="Grimwood J."/>
            <person name="Hilden K."/>
            <person name="Kuees U."/>
            <person name="LaButti K.M."/>
            <person name="Lapidus A."/>
            <person name="Lindquist E.A."/>
            <person name="Lucas S.M."/>
            <person name="Murat C."/>
            <person name="Riley R.W."/>
            <person name="Salamov A.A."/>
            <person name="Schmutz J."/>
            <person name="Subramanian V."/>
            <person name="Woesten H.A.B."/>
            <person name="Xu J."/>
            <person name="Eastwood D.C."/>
            <person name="Foster G.D."/>
            <person name="Sonnenberg A.S."/>
            <person name="Cullen D."/>
            <person name="de Vries R.P."/>
            <person name="Lundell T."/>
            <person name="Hibbett D.S."/>
            <person name="Henrissat B."/>
            <person name="Burton K.S."/>
            <person name="Kerrigan R.W."/>
            <person name="Challen M.P."/>
            <person name="Grigoriev I.V."/>
            <person name="Martin F."/>
        </authorList>
    </citation>
    <scope>NUCLEOTIDE SEQUENCE [LARGE SCALE GENOMIC DNA]</scope>
    <source>
        <strain evidence="6">JB137-S8 / ATCC MYA-4627 / FGSC 10392</strain>
    </source>
</reference>
<evidence type="ECO:0000256" key="3">
    <source>
        <dbReference type="ARBA" id="ARBA00023002"/>
    </source>
</evidence>
<dbReference type="eggNOG" id="KOG0157">
    <property type="taxonomic scope" value="Eukaryota"/>
</dbReference>
<comment type="similarity">
    <text evidence="1">Belongs to the cytochrome P450 family.</text>
</comment>
<dbReference type="STRING" id="597362.K5X9M1"/>
<sequence length="119" mass="13404">MVDGIVIPQGTLIYIPIRAVNTCTAIWGEDAEEFCPERWLNLPKAYHPSYSFLSFFAGPHTCIGKAMAIYEMKAILAGLIANFEFEPTHEGQQANHTAGITMRPTDGMPLRIKRIYRPY</sequence>
<dbReference type="Pfam" id="PF00067">
    <property type="entry name" value="p450"/>
    <property type="match status" value="1"/>
</dbReference>
<evidence type="ECO:0000313" key="5">
    <source>
        <dbReference type="EMBL" id="EKM79722.1"/>
    </source>
</evidence>
<keyword evidence="6" id="KW-1185">Reference proteome</keyword>
<evidence type="ECO:0000256" key="4">
    <source>
        <dbReference type="ARBA" id="ARBA00023004"/>
    </source>
</evidence>
<evidence type="ECO:0008006" key="7">
    <source>
        <dbReference type="Google" id="ProtNLM"/>
    </source>
</evidence>
<dbReference type="HOGENOM" id="CLU_001570_5_7_1"/>
<accession>K5X9M1</accession>
<evidence type="ECO:0000256" key="2">
    <source>
        <dbReference type="ARBA" id="ARBA00022723"/>
    </source>
</evidence>
<name>K5X9M1_AGABU</name>
<dbReference type="GO" id="GO:0020037">
    <property type="term" value="F:heme binding"/>
    <property type="evidence" value="ECO:0007669"/>
    <property type="project" value="InterPro"/>
</dbReference>
<dbReference type="EMBL" id="JH971389">
    <property type="protein sequence ID" value="EKM79722.1"/>
    <property type="molecule type" value="Genomic_DNA"/>
</dbReference>
<dbReference type="PANTHER" id="PTHR24296">
    <property type="entry name" value="CYTOCHROME P450"/>
    <property type="match status" value="1"/>
</dbReference>
<dbReference type="InterPro" id="IPR001128">
    <property type="entry name" value="Cyt_P450"/>
</dbReference>
<dbReference type="InParanoid" id="K5X9M1"/>
<dbReference type="GO" id="GO:0004497">
    <property type="term" value="F:monooxygenase activity"/>
    <property type="evidence" value="ECO:0007669"/>
    <property type="project" value="InterPro"/>
</dbReference>
<keyword evidence="3" id="KW-0560">Oxidoreductase</keyword>
<dbReference type="InterPro" id="IPR036396">
    <property type="entry name" value="Cyt_P450_sf"/>
</dbReference>
<dbReference type="GO" id="GO:0016705">
    <property type="term" value="F:oxidoreductase activity, acting on paired donors, with incorporation or reduction of molecular oxygen"/>
    <property type="evidence" value="ECO:0007669"/>
    <property type="project" value="InterPro"/>
</dbReference>
<evidence type="ECO:0000256" key="1">
    <source>
        <dbReference type="ARBA" id="ARBA00010617"/>
    </source>
</evidence>
<dbReference type="OMA" id="AMAIYEM"/>
<dbReference type="GO" id="GO:0005506">
    <property type="term" value="F:iron ion binding"/>
    <property type="evidence" value="ECO:0007669"/>
    <property type="project" value="InterPro"/>
</dbReference>
<dbReference type="OrthoDB" id="1470350at2759"/>